<evidence type="ECO:0000313" key="5">
    <source>
        <dbReference type="Proteomes" id="UP000295063"/>
    </source>
</evidence>
<reference evidence="4 5" key="1">
    <citation type="submission" date="2019-03" db="EMBL/GenBank/DDBJ databases">
        <title>Genomic Encyclopedia of Type Strains, Phase IV (KMG-IV): sequencing the most valuable type-strain genomes for metagenomic binning, comparative biology and taxonomic classification.</title>
        <authorList>
            <person name="Goeker M."/>
        </authorList>
    </citation>
    <scope>NUCLEOTIDE SEQUENCE [LARGE SCALE GENOMIC DNA]</scope>
    <source>
        <strain evidence="4 5">DSM 15969</strain>
    </source>
</reference>
<dbReference type="GO" id="GO:0010181">
    <property type="term" value="F:FMN binding"/>
    <property type="evidence" value="ECO:0007669"/>
    <property type="project" value="InterPro"/>
</dbReference>
<dbReference type="GO" id="GO:0016491">
    <property type="term" value="F:oxidoreductase activity"/>
    <property type="evidence" value="ECO:0007669"/>
    <property type="project" value="UniProtKB-KW"/>
</dbReference>
<dbReference type="EMBL" id="SLUI01000013">
    <property type="protein sequence ID" value="TCL35173.1"/>
    <property type="molecule type" value="Genomic_DNA"/>
</dbReference>
<keyword evidence="2" id="KW-0560">Oxidoreductase</keyword>
<keyword evidence="5" id="KW-1185">Reference proteome</keyword>
<dbReference type="InterPro" id="IPR001155">
    <property type="entry name" value="OxRdtase_FMN_N"/>
</dbReference>
<dbReference type="InterPro" id="IPR051799">
    <property type="entry name" value="NADH_flavin_oxidoreductase"/>
</dbReference>
<evidence type="ECO:0000256" key="2">
    <source>
        <dbReference type="ARBA" id="ARBA00023002"/>
    </source>
</evidence>
<organism evidence="4 5">
    <name type="scientific">Anaerospora hongkongensis</name>
    <dbReference type="NCBI Taxonomy" id="244830"/>
    <lineage>
        <taxon>Bacteria</taxon>
        <taxon>Bacillati</taxon>
        <taxon>Bacillota</taxon>
        <taxon>Negativicutes</taxon>
        <taxon>Selenomonadales</taxon>
        <taxon>Sporomusaceae</taxon>
        <taxon>Anaerospora</taxon>
    </lineage>
</organism>
<dbReference type="SUPFAM" id="SSF51395">
    <property type="entry name" value="FMN-linked oxidoreductases"/>
    <property type="match status" value="1"/>
</dbReference>
<gene>
    <name evidence="4" type="ORF">EV210_11313</name>
</gene>
<dbReference type="PANTHER" id="PTHR43656">
    <property type="entry name" value="BINDING OXIDOREDUCTASE, PUTATIVE (AFU_ORTHOLOGUE AFUA_2G08260)-RELATED"/>
    <property type="match status" value="1"/>
</dbReference>
<evidence type="ECO:0000256" key="1">
    <source>
        <dbReference type="ARBA" id="ARBA00022630"/>
    </source>
</evidence>
<dbReference type="PANTHER" id="PTHR43656:SF2">
    <property type="entry name" value="BINDING OXIDOREDUCTASE, PUTATIVE (AFU_ORTHOLOGUE AFUA_2G08260)-RELATED"/>
    <property type="match status" value="1"/>
</dbReference>
<dbReference type="OrthoDB" id="9772736at2"/>
<evidence type="ECO:0000313" key="4">
    <source>
        <dbReference type="EMBL" id="TCL35173.1"/>
    </source>
</evidence>
<dbReference type="RefSeq" id="WP_132082593.1">
    <property type="nucleotide sequence ID" value="NZ_DAMAKO010000004.1"/>
</dbReference>
<keyword evidence="1" id="KW-0285">Flavoprotein</keyword>
<sequence>MAEHVRFSYETVEELKQDIVRLGLDIPCSENLEVLKQSISLNGVVIPNRLAIHPMEGCDGTADGLPSELTIRRYERFARGGAGLLWFEATAVVGEGRANPRQLQINEHTQAALAGMLNRSLQAASEAGNVRPYTVLQLTHSGRNSKPGDGSMPVIATHAAHLEARLPPVFHMITDEELARLEEQYVQAAELAAEAGFDAVDIKCCHGYLLSELLAGYNRPGCYGGSFDNRTRMLVNIIDKVKSRLGNKLQIAVRLGVYDGVPNGWGVDRTDYRKPEFTEPVRLVQLLAEKGVGLFNITVGNPYYNPHVNRPYDTGSYIPPFHPLQNVAILLQAAKVMQQAAPQAVILGTGFSWLRHFAPYVAAGCLEQGWMKVAGFGRQSFAYPDFARDLLRQGSFDSHKICIACSKCTTIMRDGGCTGCVPRDADTYAPIYRQGRKGKASMESVQVAEHV</sequence>
<feature type="domain" description="NADH:flavin oxidoreductase/NADH oxidase N-terminal" evidence="3">
    <location>
        <begin position="39"/>
        <end position="264"/>
    </location>
</feature>
<dbReference type="Gene3D" id="3.20.20.70">
    <property type="entry name" value="Aldolase class I"/>
    <property type="match status" value="1"/>
</dbReference>
<dbReference type="Proteomes" id="UP000295063">
    <property type="component" value="Unassembled WGS sequence"/>
</dbReference>
<name>A0A4R1PV47_9FIRM</name>
<comment type="caution">
    <text evidence="4">The sequence shown here is derived from an EMBL/GenBank/DDBJ whole genome shotgun (WGS) entry which is preliminary data.</text>
</comment>
<evidence type="ECO:0000259" key="3">
    <source>
        <dbReference type="Pfam" id="PF00724"/>
    </source>
</evidence>
<dbReference type="Pfam" id="PF00724">
    <property type="entry name" value="Oxidored_FMN"/>
    <property type="match status" value="1"/>
</dbReference>
<accession>A0A4R1PV47</accession>
<protein>
    <submittedName>
        <fullName evidence="4">2,4-dienoyl-CoA reductase-like NADH-dependent reductase (Old Yellow Enzyme family)</fullName>
    </submittedName>
</protein>
<proteinExistence type="predicted"/>
<dbReference type="AlphaFoldDB" id="A0A4R1PV47"/>
<dbReference type="InterPro" id="IPR013785">
    <property type="entry name" value="Aldolase_TIM"/>
</dbReference>